<dbReference type="AlphaFoldDB" id="A0A5B8VUP3"/>
<protein>
    <submittedName>
        <fullName evidence="1">NAD(P)/FAD-dependent oxidoreductase</fullName>
    </submittedName>
</protein>
<name>A0A5B8VUP3_9SPHI</name>
<gene>
    <name evidence="1" type="ORF">FSB76_00425</name>
</gene>
<dbReference type="InterPro" id="IPR036188">
    <property type="entry name" value="FAD/NAD-bd_sf"/>
</dbReference>
<dbReference type="PANTHER" id="PTHR10668">
    <property type="entry name" value="PHYTOENE DEHYDROGENASE"/>
    <property type="match status" value="1"/>
</dbReference>
<evidence type="ECO:0000313" key="1">
    <source>
        <dbReference type="EMBL" id="QEC74486.1"/>
    </source>
</evidence>
<sequence>MKLEKRDYDAIIVGSGPNGLAAAILLQQNGLSVLLLEGKKEIGGGLRTAELTLPGFKHDICSAIHPLAVASPFFETLPLSQHGLEYLFPETAAAHPFDDGTAAVLFKSVTETARLLGKDEQAYLDLMQPVVKNWPLIAADVLGPLHYPKHPLLMAQFGLPAITPSTWLAKKFKTKEAKGLLAGMAAHSIQPLSNVATSAIALVLMAQGHLKGWPVPKGGSEQIAKALASYFASIGGKIKTGFYVESLNQLPSSHAVLFDITPKQLLKIAGHKFSPLYKWQLERYRYGAGVFKVDWALDTPIPFKTEAVKRAGTVHIGNTFAEIALGEELIWKGRHSDKPYVLLAQQSIFDASRAPAGKHTAWAYCHVPNGSNEDMTDIIERQVERFAPGFRDTILAKHTFNTAQLEEYNPNYIGGDINGGVIDIGQLFTRPVLRASPYKTSAKGLYICSSSTPPGGGVHGMCGYHAAKRALKDIWGISPTQTLP</sequence>
<dbReference type="Proteomes" id="UP000321362">
    <property type="component" value="Chromosome"/>
</dbReference>
<dbReference type="RefSeq" id="WP_147051644.1">
    <property type="nucleotide sequence ID" value="NZ_CP042437.1"/>
</dbReference>
<dbReference type="KEGG" id="mgk:FSB76_00425"/>
<accession>A0A5B8VUP3</accession>
<proteinExistence type="predicted"/>
<organism evidence="1 2">
    <name type="scientific">Mucilaginibacter ginsenosidivorax</name>
    <dbReference type="NCBI Taxonomy" id="862126"/>
    <lineage>
        <taxon>Bacteria</taxon>
        <taxon>Pseudomonadati</taxon>
        <taxon>Bacteroidota</taxon>
        <taxon>Sphingobacteriia</taxon>
        <taxon>Sphingobacteriales</taxon>
        <taxon>Sphingobacteriaceae</taxon>
        <taxon>Mucilaginibacter</taxon>
    </lineage>
</organism>
<dbReference type="PANTHER" id="PTHR10668:SF105">
    <property type="entry name" value="DEHYDROGENASE-RELATED"/>
    <property type="match status" value="1"/>
</dbReference>
<dbReference type="OrthoDB" id="833207at2"/>
<reference evidence="1 2" key="1">
    <citation type="journal article" date="2013" name="J. Microbiol.">
        <title>Mucilaginibacter ginsenosidivorax sp. nov., with ginsenoside converting activity isolated from sediment.</title>
        <authorList>
            <person name="Kim J.K."/>
            <person name="Choi T.E."/>
            <person name="Liu Q.M."/>
            <person name="Park H.Y."/>
            <person name="Yi T.H."/>
            <person name="Yoon M.H."/>
            <person name="Kim S.C."/>
            <person name="Im W.T."/>
        </authorList>
    </citation>
    <scope>NUCLEOTIDE SEQUENCE [LARGE SCALE GENOMIC DNA]</scope>
    <source>
        <strain evidence="1 2">KHI28</strain>
    </source>
</reference>
<keyword evidence="2" id="KW-1185">Reference proteome</keyword>
<dbReference type="EMBL" id="CP042437">
    <property type="protein sequence ID" value="QEC74486.1"/>
    <property type="molecule type" value="Genomic_DNA"/>
</dbReference>
<dbReference type="SUPFAM" id="SSF51905">
    <property type="entry name" value="FAD/NAD(P)-binding domain"/>
    <property type="match status" value="1"/>
</dbReference>
<evidence type="ECO:0000313" key="2">
    <source>
        <dbReference type="Proteomes" id="UP000321362"/>
    </source>
</evidence>
<dbReference type="Gene3D" id="3.90.660.50">
    <property type="match status" value="1"/>
</dbReference>
<dbReference type="PRINTS" id="PR00411">
    <property type="entry name" value="PNDRDTASEI"/>
</dbReference>
<dbReference type="Pfam" id="PF13450">
    <property type="entry name" value="NAD_binding_8"/>
    <property type="match status" value="1"/>
</dbReference>
<dbReference type="Gene3D" id="3.50.50.60">
    <property type="entry name" value="FAD/NAD(P)-binding domain"/>
    <property type="match status" value="1"/>
</dbReference>